<evidence type="ECO:0000256" key="8">
    <source>
        <dbReference type="ARBA" id="ARBA00023180"/>
    </source>
</evidence>
<feature type="transmembrane region" description="Helical" evidence="10">
    <location>
        <begin position="483"/>
        <end position="512"/>
    </location>
</feature>
<dbReference type="PROSITE" id="PS00211">
    <property type="entry name" value="ABC_TRANSPORTER_1"/>
    <property type="match status" value="2"/>
</dbReference>
<feature type="transmembrane region" description="Helical" evidence="10">
    <location>
        <begin position="923"/>
        <end position="944"/>
    </location>
</feature>
<dbReference type="Pfam" id="PF24357">
    <property type="entry name" value="TMD0_ABC"/>
    <property type="match status" value="1"/>
</dbReference>
<comment type="subcellular location">
    <subcellularLocation>
        <location evidence="1">Membrane</location>
        <topology evidence="1">Multi-pass membrane protein</topology>
    </subcellularLocation>
</comment>
<keyword evidence="8" id="KW-0325">Glycoprotein</keyword>
<keyword evidence="5" id="KW-0067">ATP-binding</keyword>
<dbReference type="InterPro" id="IPR017871">
    <property type="entry name" value="ABC_transporter-like_CS"/>
</dbReference>
<protein>
    <submittedName>
        <fullName evidence="13">P-loop containing nucleoside triphosphate hydrolase protein</fullName>
    </submittedName>
</protein>
<keyword evidence="14" id="KW-1185">Reference proteome</keyword>
<dbReference type="SUPFAM" id="SSF52540">
    <property type="entry name" value="P-loop containing nucleoside triphosphate hydrolases"/>
    <property type="match status" value="2"/>
</dbReference>
<dbReference type="InterPro" id="IPR044746">
    <property type="entry name" value="ABCC_6TM_D1"/>
</dbReference>
<feature type="transmembrane region" description="Helical" evidence="10">
    <location>
        <begin position="1009"/>
        <end position="1040"/>
    </location>
</feature>
<proteinExistence type="predicted"/>
<dbReference type="Gene3D" id="1.20.1560.10">
    <property type="entry name" value="ABC transporter type 1, transmembrane domain"/>
    <property type="match status" value="2"/>
</dbReference>
<comment type="caution">
    <text evidence="13">The sequence shown here is derived from an EMBL/GenBank/DDBJ whole genome shotgun (WGS) entry which is preliminary data.</text>
</comment>
<dbReference type="InterPro" id="IPR011527">
    <property type="entry name" value="ABC1_TM_dom"/>
</dbReference>
<keyword evidence="6 10" id="KW-1133">Transmembrane helix</keyword>
<accession>A0ABQ8G2Q6</accession>
<evidence type="ECO:0000256" key="7">
    <source>
        <dbReference type="ARBA" id="ARBA00023136"/>
    </source>
</evidence>
<dbReference type="SMART" id="SM00382">
    <property type="entry name" value="AAA"/>
    <property type="match status" value="2"/>
</dbReference>
<dbReference type="GO" id="GO:0016787">
    <property type="term" value="F:hydrolase activity"/>
    <property type="evidence" value="ECO:0007669"/>
    <property type="project" value="UniProtKB-KW"/>
</dbReference>
<dbReference type="Pfam" id="PF00664">
    <property type="entry name" value="ABC_membrane"/>
    <property type="match status" value="2"/>
</dbReference>
<dbReference type="PANTHER" id="PTHR24223">
    <property type="entry name" value="ATP-BINDING CASSETTE SUB-FAMILY C"/>
    <property type="match status" value="1"/>
</dbReference>
<feature type="transmembrane region" description="Helical" evidence="10">
    <location>
        <begin position="308"/>
        <end position="331"/>
    </location>
</feature>
<feature type="transmembrane region" description="Helical" evidence="10">
    <location>
        <begin position="882"/>
        <end position="902"/>
    </location>
</feature>
<evidence type="ECO:0000259" key="11">
    <source>
        <dbReference type="PROSITE" id="PS50893"/>
    </source>
</evidence>
<evidence type="ECO:0000256" key="10">
    <source>
        <dbReference type="SAM" id="Phobius"/>
    </source>
</evidence>
<dbReference type="InterPro" id="IPR056227">
    <property type="entry name" value="TMD0_ABC"/>
</dbReference>
<evidence type="ECO:0000313" key="14">
    <source>
        <dbReference type="Proteomes" id="UP000774617"/>
    </source>
</evidence>
<keyword evidence="7 10" id="KW-0472">Membrane</keyword>
<dbReference type="PROSITE" id="PS50893">
    <property type="entry name" value="ABC_TRANSPORTER_2"/>
    <property type="match status" value="2"/>
</dbReference>
<evidence type="ECO:0000256" key="2">
    <source>
        <dbReference type="ARBA" id="ARBA00022448"/>
    </source>
</evidence>
<dbReference type="Gene3D" id="3.40.50.300">
    <property type="entry name" value="P-loop containing nucleotide triphosphate hydrolases"/>
    <property type="match status" value="2"/>
</dbReference>
<dbReference type="InterPro" id="IPR036640">
    <property type="entry name" value="ABC1_TM_sf"/>
</dbReference>
<evidence type="ECO:0000256" key="1">
    <source>
        <dbReference type="ARBA" id="ARBA00004141"/>
    </source>
</evidence>
<keyword evidence="4" id="KW-0547">Nucleotide-binding</keyword>
<dbReference type="EMBL" id="JAGTJR010000024">
    <property type="protein sequence ID" value="KAH7042839.1"/>
    <property type="molecule type" value="Genomic_DNA"/>
</dbReference>
<evidence type="ECO:0000256" key="9">
    <source>
        <dbReference type="SAM" id="MobiDB-lite"/>
    </source>
</evidence>
<dbReference type="InterPro" id="IPR050173">
    <property type="entry name" value="ABC_transporter_C-like"/>
</dbReference>
<feature type="transmembrane region" description="Helical" evidence="10">
    <location>
        <begin position="100"/>
        <end position="119"/>
    </location>
</feature>
<evidence type="ECO:0000256" key="5">
    <source>
        <dbReference type="ARBA" id="ARBA00022840"/>
    </source>
</evidence>
<dbReference type="CDD" id="cd18580">
    <property type="entry name" value="ABC_6TM_ABCC_D2"/>
    <property type="match status" value="1"/>
</dbReference>
<dbReference type="Pfam" id="PF00005">
    <property type="entry name" value="ABC_tran"/>
    <property type="match status" value="2"/>
</dbReference>
<dbReference type="PROSITE" id="PS50929">
    <property type="entry name" value="ABC_TM1F"/>
    <property type="match status" value="2"/>
</dbReference>
<feature type="domain" description="ABC transporter" evidence="11">
    <location>
        <begin position="1207"/>
        <end position="1429"/>
    </location>
</feature>
<keyword evidence="3 10" id="KW-0812">Transmembrane</keyword>
<organism evidence="13 14">
    <name type="scientific">Macrophomina phaseolina</name>
    <dbReference type="NCBI Taxonomy" id="35725"/>
    <lineage>
        <taxon>Eukaryota</taxon>
        <taxon>Fungi</taxon>
        <taxon>Dikarya</taxon>
        <taxon>Ascomycota</taxon>
        <taxon>Pezizomycotina</taxon>
        <taxon>Dothideomycetes</taxon>
        <taxon>Dothideomycetes incertae sedis</taxon>
        <taxon>Botryosphaeriales</taxon>
        <taxon>Botryosphaeriaceae</taxon>
        <taxon>Macrophomina</taxon>
    </lineage>
</organism>
<evidence type="ECO:0000256" key="6">
    <source>
        <dbReference type="ARBA" id="ARBA00022989"/>
    </source>
</evidence>
<evidence type="ECO:0000256" key="4">
    <source>
        <dbReference type="ARBA" id="ARBA00022741"/>
    </source>
</evidence>
<feature type="region of interest" description="Disordered" evidence="9">
    <location>
        <begin position="842"/>
        <end position="863"/>
    </location>
</feature>
<dbReference type="Proteomes" id="UP000774617">
    <property type="component" value="Unassembled WGS sequence"/>
</dbReference>
<feature type="domain" description="ABC transporter" evidence="11">
    <location>
        <begin position="601"/>
        <end position="829"/>
    </location>
</feature>
<dbReference type="InterPro" id="IPR003593">
    <property type="entry name" value="AAA+_ATPase"/>
</dbReference>
<reference evidence="13 14" key="1">
    <citation type="journal article" date="2021" name="Nat. Commun.">
        <title>Genetic determinants of endophytism in the Arabidopsis root mycobiome.</title>
        <authorList>
            <person name="Mesny F."/>
            <person name="Miyauchi S."/>
            <person name="Thiergart T."/>
            <person name="Pickel B."/>
            <person name="Atanasova L."/>
            <person name="Karlsson M."/>
            <person name="Huettel B."/>
            <person name="Barry K.W."/>
            <person name="Haridas S."/>
            <person name="Chen C."/>
            <person name="Bauer D."/>
            <person name="Andreopoulos W."/>
            <person name="Pangilinan J."/>
            <person name="LaButti K."/>
            <person name="Riley R."/>
            <person name="Lipzen A."/>
            <person name="Clum A."/>
            <person name="Drula E."/>
            <person name="Henrissat B."/>
            <person name="Kohler A."/>
            <person name="Grigoriev I.V."/>
            <person name="Martin F.M."/>
            <person name="Hacquard S."/>
        </authorList>
    </citation>
    <scope>NUCLEOTIDE SEQUENCE [LARGE SCALE GENOMIC DNA]</scope>
    <source>
        <strain evidence="13 14">MPI-SDFR-AT-0080</strain>
    </source>
</reference>
<keyword evidence="13" id="KW-0378">Hydrolase</keyword>
<evidence type="ECO:0000259" key="12">
    <source>
        <dbReference type="PROSITE" id="PS50929"/>
    </source>
</evidence>
<sequence>MESTNCLDADAAFGPQVAPSCRAFDFTRTFEESFFGIAPSAVFVAFAASRAWRIALERPIVRRGWLYAAKLLAIALLAAAEVVQLALWATRLPVTTHTTLPSSVLAVVVTFSMLALSHLEHRRSFRPSSLLCTYLFVTLVLDLPQARTLWISHQWRAASIAFPTAMALKVAVLLLESQSKTKLLLSFDRTRSPEETANVFSRRLFWWLNGLFWRGYRKALAMADLFTIDESISAHELGTRLQTVWDRRSHNTGKHTLALCLAEAFAWPSFAPVLPRLLFTGFTFAQPFLVHSVTNFLKRDRESAPDRWGYGLIGAYALVYTGIALSNGWYWHKQYRLITMVRGSLVAVIYSKTMRIELAATRASEATTLMSADVERIATGLRGMHELWATALEVGLGFWLLYRQVGLAMLSMAGLTLVCTFGASGIAQYSTIRQKSWMEAMQLRLSETIKMLASLKSIKMLGLEDRLQTIVKRLRQAEIDACVHFRVATAAVVILAHVNLFINPVLVFSAFLPISAQQGLRFDTERVFNTLTLVALVSEPLQNLLQSLPQLTMALGCVGRIQTYLLAPESHDVAKPTSHTSLERIAAEKSNGPSGSDAYLVRNGHFAWTPGAPAVLRNLNIQIPAGKLTLIVGPVASGKTSLLHALLGECIRVHGSVAHPACAVAFCAQQPWLSNTSIRSAIVGHSDDDSDWYDVVITACDLRFDIDSLPHGDETIIGSGGAALSGGQKQRIALARGLYARTPVLLLDDVFSGLDLPTEQAVFNALFGLNGLFHTSLSSTTVVLATHAVRHLSFADHIVVLLSNGEGAVQGSFRELHAQNVLLESEHSNEWEEDERLVARQNDSHTGEGRLTVSTKGCDKDATEDSASDKYVLAFYVKSMGLWHGILFMVLGVLCIGLWKVSDYWARVWSEHSERNPASSRDSFYVGMYALLNSAALIAVSLWFGHFLLVVIPQTGITLHDRILGTVLSATYPFLSRTDTGTLAARFGQDLLLVDTELPMAFVNTFFEIFVILAQLGLIASASVYLLAAFPLLALAVYAVQRVYLRTSKRIRHLDLEAKAPLYAQFTDTLAGIATIRAFGWQNASKAENDRLLDNSQRPFYLLFCVQRWLECVLDFTVAGLAVAVMGVAVGTRNDVGGAKIGVALLNLVTLGEHLKALVKFWTMLETTIAAVARIRSFVGTTPQEPGPVGDGGEDDEEAERTGGMSITLENVSASYSADGPNVLSSVSLRIAPGEKVAVCGRSGSGKSSLLNALLKMLDLSAGDLLIHGRPSTGFGNRQLRRRLATIPQEPYFHPGTVRENLDPERSFTDGEIEARLARVGLDAKIAEIGGLDAVFAPEAFSAGQLQLLSLARVMMRPRGIVLFDEATSNVDVETDKKMHEVIFNDFEGQTVIAILHRREQLHRFDRVVVMDNGRVVSVGKLSEVAHDI</sequence>
<feature type="transmembrane region" description="Helical" evidence="10">
    <location>
        <begin position="64"/>
        <end position="88"/>
    </location>
</feature>
<dbReference type="SUPFAM" id="SSF90123">
    <property type="entry name" value="ABC transporter transmembrane region"/>
    <property type="match status" value="2"/>
</dbReference>
<feature type="transmembrane region" description="Helical" evidence="10">
    <location>
        <begin position="405"/>
        <end position="427"/>
    </location>
</feature>
<feature type="domain" description="ABC transmembrane type-1" evidence="12">
    <location>
        <begin position="277"/>
        <end position="553"/>
    </location>
</feature>
<dbReference type="CDD" id="cd18579">
    <property type="entry name" value="ABC_6TM_ABCC_D1"/>
    <property type="match status" value="1"/>
</dbReference>
<feature type="region of interest" description="Disordered" evidence="9">
    <location>
        <begin position="1182"/>
        <end position="1201"/>
    </location>
</feature>
<keyword evidence="2" id="KW-0813">Transport</keyword>
<gene>
    <name evidence="13" type="ORF">B0J12DRAFT_673245</name>
</gene>
<evidence type="ECO:0000313" key="13">
    <source>
        <dbReference type="EMBL" id="KAH7042839.1"/>
    </source>
</evidence>
<dbReference type="PANTHER" id="PTHR24223:SF399">
    <property type="entry name" value="ABC TRANSPORTER ATNG"/>
    <property type="match status" value="1"/>
</dbReference>
<feature type="transmembrane region" description="Helical" evidence="10">
    <location>
        <begin position="34"/>
        <end position="52"/>
    </location>
</feature>
<dbReference type="InterPro" id="IPR027417">
    <property type="entry name" value="P-loop_NTPase"/>
</dbReference>
<dbReference type="InterPro" id="IPR003439">
    <property type="entry name" value="ABC_transporter-like_ATP-bd"/>
</dbReference>
<evidence type="ECO:0000256" key="3">
    <source>
        <dbReference type="ARBA" id="ARBA00022692"/>
    </source>
</evidence>
<name>A0ABQ8G2Q6_9PEZI</name>
<dbReference type="InterPro" id="IPR044726">
    <property type="entry name" value="ABCC_6TM_D2"/>
</dbReference>
<feature type="domain" description="ABC transmembrane type-1" evidence="12">
    <location>
        <begin position="886"/>
        <end position="1167"/>
    </location>
</feature>